<dbReference type="Proteomes" id="UP000324222">
    <property type="component" value="Unassembled WGS sequence"/>
</dbReference>
<feature type="region of interest" description="Disordered" evidence="1">
    <location>
        <begin position="35"/>
        <end position="54"/>
    </location>
</feature>
<evidence type="ECO:0000313" key="3">
    <source>
        <dbReference type="Proteomes" id="UP000324222"/>
    </source>
</evidence>
<organism evidence="2 3">
    <name type="scientific">Portunus trituberculatus</name>
    <name type="common">Swimming crab</name>
    <name type="synonym">Neptunus trituberculatus</name>
    <dbReference type="NCBI Taxonomy" id="210409"/>
    <lineage>
        <taxon>Eukaryota</taxon>
        <taxon>Metazoa</taxon>
        <taxon>Ecdysozoa</taxon>
        <taxon>Arthropoda</taxon>
        <taxon>Crustacea</taxon>
        <taxon>Multicrustacea</taxon>
        <taxon>Malacostraca</taxon>
        <taxon>Eumalacostraca</taxon>
        <taxon>Eucarida</taxon>
        <taxon>Decapoda</taxon>
        <taxon>Pleocyemata</taxon>
        <taxon>Brachyura</taxon>
        <taxon>Eubrachyura</taxon>
        <taxon>Portunoidea</taxon>
        <taxon>Portunidae</taxon>
        <taxon>Portuninae</taxon>
        <taxon>Portunus</taxon>
    </lineage>
</organism>
<keyword evidence="3" id="KW-1185">Reference proteome</keyword>
<gene>
    <name evidence="2" type="ORF">E2C01_099251</name>
</gene>
<comment type="caution">
    <text evidence="2">The sequence shown here is derived from an EMBL/GenBank/DDBJ whole genome shotgun (WGS) entry which is preliminary data.</text>
</comment>
<name>A0A5B7KEY6_PORTR</name>
<evidence type="ECO:0000256" key="1">
    <source>
        <dbReference type="SAM" id="MobiDB-lite"/>
    </source>
</evidence>
<proteinExistence type="predicted"/>
<dbReference type="AlphaFoldDB" id="A0A5B7KEY6"/>
<accession>A0A5B7KEY6</accession>
<dbReference type="EMBL" id="VSRR010136931">
    <property type="protein sequence ID" value="MPD03609.1"/>
    <property type="molecule type" value="Genomic_DNA"/>
</dbReference>
<evidence type="ECO:0000313" key="2">
    <source>
        <dbReference type="EMBL" id="MPD03609.1"/>
    </source>
</evidence>
<sequence>MTNLKEKENICWSIIRGSLETPVATAVAVVNATTCRPSPASSSSSSSSSSSPSSPYLLITAGAKDYRPCTSL</sequence>
<protein>
    <submittedName>
        <fullName evidence="2">Uncharacterized protein</fullName>
    </submittedName>
</protein>
<reference evidence="2 3" key="1">
    <citation type="submission" date="2019-05" db="EMBL/GenBank/DDBJ databases">
        <title>Another draft genome of Portunus trituberculatus and its Hox gene families provides insights of decapod evolution.</title>
        <authorList>
            <person name="Jeong J.-H."/>
            <person name="Song I."/>
            <person name="Kim S."/>
            <person name="Choi T."/>
            <person name="Kim D."/>
            <person name="Ryu S."/>
            <person name="Kim W."/>
        </authorList>
    </citation>
    <scope>NUCLEOTIDE SEQUENCE [LARGE SCALE GENOMIC DNA]</scope>
    <source>
        <tissue evidence="2">Muscle</tissue>
    </source>
</reference>